<dbReference type="Pfam" id="PF07681">
    <property type="entry name" value="DoxX"/>
    <property type="match status" value="1"/>
</dbReference>
<sequence>MAKKHHIGALILRLFLGVTFFIHGLAKVQGGLSNTVGFFESIGIPGFMAYIVTFIELIGGIAMIVGLGTRIISILFALIMIGAIGTVKFQAGFMGTGQASGYEFDLALLVISIHLMIVNRSMFALDHVLFRSKQDD</sequence>
<accession>A0A521BPT6</accession>
<evidence type="ECO:0000256" key="7">
    <source>
        <dbReference type="SAM" id="Phobius"/>
    </source>
</evidence>
<reference evidence="8 9" key="1">
    <citation type="submission" date="2017-05" db="EMBL/GenBank/DDBJ databases">
        <authorList>
            <person name="Varghese N."/>
            <person name="Submissions S."/>
        </authorList>
    </citation>
    <scope>NUCLEOTIDE SEQUENCE [LARGE SCALE GENOMIC DNA]</scope>
    <source>
        <strain evidence="8 9">DSM 45474</strain>
    </source>
</reference>
<dbReference type="InterPro" id="IPR032808">
    <property type="entry name" value="DoxX"/>
</dbReference>
<dbReference type="OrthoDB" id="886570at2"/>
<dbReference type="EMBL" id="FXTI01000002">
    <property type="protein sequence ID" value="SMO49156.1"/>
    <property type="molecule type" value="Genomic_DNA"/>
</dbReference>
<keyword evidence="6 7" id="KW-0472">Membrane</keyword>
<gene>
    <name evidence="8" type="ORF">SAMN06264849_102273</name>
</gene>
<dbReference type="RefSeq" id="WP_142504572.1">
    <property type="nucleotide sequence ID" value="NZ_FXTI01000002.1"/>
</dbReference>
<comment type="similarity">
    <text evidence="2">Belongs to the DoxX family.</text>
</comment>
<keyword evidence="4 7" id="KW-0812">Transmembrane</keyword>
<feature type="transmembrane region" description="Helical" evidence="7">
    <location>
        <begin position="106"/>
        <end position="125"/>
    </location>
</feature>
<protein>
    <submittedName>
        <fullName evidence="8">Uncharacterized membrane protein YphA, DoxX/SURF4 family</fullName>
    </submittedName>
</protein>
<evidence type="ECO:0000313" key="8">
    <source>
        <dbReference type="EMBL" id="SMO49156.1"/>
    </source>
</evidence>
<feature type="transmembrane region" description="Helical" evidence="7">
    <location>
        <begin position="74"/>
        <end position="94"/>
    </location>
</feature>
<dbReference type="AlphaFoldDB" id="A0A521BPT6"/>
<feature type="transmembrane region" description="Helical" evidence="7">
    <location>
        <begin position="46"/>
        <end position="67"/>
    </location>
</feature>
<name>A0A521BPT6_9BACL</name>
<dbReference type="PANTHER" id="PTHR33452">
    <property type="entry name" value="OXIDOREDUCTASE CATD-RELATED"/>
    <property type="match status" value="1"/>
</dbReference>
<evidence type="ECO:0000256" key="4">
    <source>
        <dbReference type="ARBA" id="ARBA00022692"/>
    </source>
</evidence>
<evidence type="ECO:0000256" key="3">
    <source>
        <dbReference type="ARBA" id="ARBA00022475"/>
    </source>
</evidence>
<evidence type="ECO:0000256" key="2">
    <source>
        <dbReference type="ARBA" id="ARBA00006679"/>
    </source>
</evidence>
<keyword evidence="3" id="KW-1003">Cell membrane</keyword>
<keyword evidence="5 7" id="KW-1133">Transmembrane helix</keyword>
<dbReference type="GO" id="GO:0005886">
    <property type="term" value="C:plasma membrane"/>
    <property type="evidence" value="ECO:0007669"/>
    <property type="project" value="UniProtKB-SubCell"/>
</dbReference>
<evidence type="ECO:0000256" key="6">
    <source>
        <dbReference type="ARBA" id="ARBA00023136"/>
    </source>
</evidence>
<proteinExistence type="inferred from homology"/>
<evidence type="ECO:0000256" key="1">
    <source>
        <dbReference type="ARBA" id="ARBA00004651"/>
    </source>
</evidence>
<comment type="subcellular location">
    <subcellularLocation>
        <location evidence="1">Cell membrane</location>
        <topology evidence="1">Multi-pass membrane protein</topology>
    </subcellularLocation>
</comment>
<evidence type="ECO:0000256" key="5">
    <source>
        <dbReference type="ARBA" id="ARBA00022989"/>
    </source>
</evidence>
<dbReference type="PANTHER" id="PTHR33452:SF1">
    <property type="entry name" value="INNER MEMBRANE PROTEIN YPHA-RELATED"/>
    <property type="match status" value="1"/>
</dbReference>
<feature type="transmembrane region" description="Helical" evidence="7">
    <location>
        <begin position="7"/>
        <end position="26"/>
    </location>
</feature>
<dbReference type="InterPro" id="IPR051907">
    <property type="entry name" value="DoxX-like_oxidoreductase"/>
</dbReference>
<dbReference type="Proteomes" id="UP000315636">
    <property type="component" value="Unassembled WGS sequence"/>
</dbReference>
<organism evidence="8 9">
    <name type="scientific">Melghirimyces algeriensis</name>
    <dbReference type="NCBI Taxonomy" id="910412"/>
    <lineage>
        <taxon>Bacteria</taxon>
        <taxon>Bacillati</taxon>
        <taxon>Bacillota</taxon>
        <taxon>Bacilli</taxon>
        <taxon>Bacillales</taxon>
        <taxon>Thermoactinomycetaceae</taxon>
        <taxon>Melghirimyces</taxon>
    </lineage>
</organism>
<keyword evidence="9" id="KW-1185">Reference proteome</keyword>
<evidence type="ECO:0000313" key="9">
    <source>
        <dbReference type="Proteomes" id="UP000315636"/>
    </source>
</evidence>